<protein>
    <submittedName>
        <fullName evidence="1">Uncharacterized protein</fullName>
    </submittedName>
</protein>
<proteinExistence type="evidence at transcript level"/>
<reference evidence="1" key="2">
    <citation type="submission" date="2012-06" db="EMBL/GenBank/DDBJ databases">
        <authorList>
            <person name="Yu Y."/>
            <person name="Currie J."/>
            <person name="Lomeli R."/>
            <person name="Angelova A."/>
            <person name="Collura K."/>
            <person name="Wissotski M."/>
            <person name="Campos D."/>
            <person name="Kudrna D."/>
            <person name="Golser W."/>
            <person name="Ashely E."/>
            <person name="Descour A."/>
            <person name="Fernandes J."/>
            <person name="Soderlund C."/>
            <person name="Walbot V."/>
        </authorList>
    </citation>
    <scope>NUCLEOTIDE SEQUENCE</scope>
    <source>
        <strain evidence="1">B73</strain>
    </source>
</reference>
<dbReference type="EMBL" id="BT065459">
    <property type="protein sequence ID" value="ACN31335.1"/>
    <property type="molecule type" value="mRNA"/>
</dbReference>
<dbReference type="AlphaFoldDB" id="C0PAZ0"/>
<reference evidence="1" key="1">
    <citation type="journal article" date="2009" name="PLoS Genet.">
        <title>Sequencing, mapping, and analysis of 27,455 maize full-length cDNAs.</title>
        <authorList>
            <person name="Soderlund C."/>
            <person name="Descour A."/>
            <person name="Kudrna D."/>
            <person name="Bomhoff M."/>
            <person name="Boyd L."/>
            <person name="Currie J."/>
            <person name="Angelova A."/>
            <person name="Collura K."/>
            <person name="Wissotski M."/>
            <person name="Ashley E."/>
            <person name="Morrow D."/>
            <person name="Fernandes J."/>
            <person name="Walbot V."/>
            <person name="Yu Y."/>
        </authorList>
    </citation>
    <scope>NUCLEOTIDE SEQUENCE</scope>
    <source>
        <strain evidence="1">B73</strain>
    </source>
</reference>
<organism evidence="1">
    <name type="scientific">Zea mays</name>
    <name type="common">Maize</name>
    <dbReference type="NCBI Taxonomy" id="4577"/>
    <lineage>
        <taxon>Eukaryota</taxon>
        <taxon>Viridiplantae</taxon>
        <taxon>Streptophyta</taxon>
        <taxon>Embryophyta</taxon>
        <taxon>Tracheophyta</taxon>
        <taxon>Spermatophyta</taxon>
        <taxon>Magnoliopsida</taxon>
        <taxon>Liliopsida</taxon>
        <taxon>Poales</taxon>
        <taxon>Poaceae</taxon>
        <taxon>PACMAD clade</taxon>
        <taxon>Panicoideae</taxon>
        <taxon>Andropogonodae</taxon>
        <taxon>Andropogoneae</taxon>
        <taxon>Tripsacinae</taxon>
        <taxon>Zea</taxon>
    </lineage>
</organism>
<evidence type="ECO:0000313" key="1">
    <source>
        <dbReference type="EMBL" id="ACN31335.1"/>
    </source>
</evidence>
<sequence length="101" mass="11903">MCQIVKPPSTKYIYFSYWSTNSKLKSLSTEDALKFVPLDRYGRGSDRRWKEVLQGSIVLKQTCNKSIRSRYAKNSNHWNLQVDVKLMTPNLTYFDYLISKI</sequence>
<name>C0PAZ0_MAIZE</name>
<accession>C0PAZ0</accession>